<proteinExistence type="predicted"/>
<keyword evidence="2" id="KW-1185">Reference proteome</keyword>
<protein>
    <recommendedName>
        <fullName evidence="3">DUF4340 domain-containing protein</fullName>
    </recommendedName>
</protein>
<evidence type="ECO:0008006" key="3">
    <source>
        <dbReference type="Google" id="ProtNLM"/>
    </source>
</evidence>
<evidence type="ECO:0000313" key="1">
    <source>
        <dbReference type="EMBL" id="SNT25076.1"/>
    </source>
</evidence>
<gene>
    <name evidence="1" type="ORF">SAMN05421640_2953</name>
</gene>
<sequence>MSKTVKYILAITALLGVNLWLFLSDPTDQTATSEKYFQEEDMEAVSRFLFVLNGDTTQIERSEQGWTLNDEYKADEGFVNTLISILERVEAGRTIEEWDQDIMGSVEVEFDFNSRYRFQFASNPMKTKSYFIADGKAREVAVPGYKDNVVDIFTLHSDQWRDRVVVDGNWRTIQKIEVVNKRGEDFEITFVDNFFLVDEKQPTDSSSVVNYLNQFEGFQANEMLSKGRFENMDSLAGTEPYASVVIDDIKLEQPVRLNFYPNLNGQPYHLVVDQNNQQMVIDSRRVQQILTNPNNTN</sequence>
<dbReference type="EMBL" id="FZPD01000005">
    <property type="protein sequence ID" value="SNT25076.1"/>
    <property type="molecule type" value="Genomic_DNA"/>
</dbReference>
<accession>A0A239L3B0</accession>
<organism evidence="1 2">
    <name type="scientific">Ekhidna lutea</name>
    <dbReference type="NCBI Taxonomy" id="447679"/>
    <lineage>
        <taxon>Bacteria</taxon>
        <taxon>Pseudomonadati</taxon>
        <taxon>Bacteroidota</taxon>
        <taxon>Cytophagia</taxon>
        <taxon>Cytophagales</taxon>
        <taxon>Reichenbachiellaceae</taxon>
        <taxon>Ekhidna</taxon>
    </lineage>
</organism>
<evidence type="ECO:0000313" key="2">
    <source>
        <dbReference type="Proteomes" id="UP000198393"/>
    </source>
</evidence>
<reference evidence="1 2" key="1">
    <citation type="submission" date="2017-06" db="EMBL/GenBank/DDBJ databases">
        <authorList>
            <person name="Kim H.J."/>
            <person name="Triplett B.A."/>
        </authorList>
    </citation>
    <scope>NUCLEOTIDE SEQUENCE [LARGE SCALE GENOMIC DNA]</scope>
    <source>
        <strain evidence="1 2">DSM 19307</strain>
    </source>
</reference>
<dbReference type="RefSeq" id="WP_089357649.1">
    <property type="nucleotide sequence ID" value="NZ_FZPD01000005.1"/>
</dbReference>
<dbReference type="OrthoDB" id="976966at2"/>
<dbReference type="Proteomes" id="UP000198393">
    <property type="component" value="Unassembled WGS sequence"/>
</dbReference>
<name>A0A239L3B0_EKHLU</name>
<dbReference type="AlphaFoldDB" id="A0A239L3B0"/>